<evidence type="ECO:0000313" key="3">
    <source>
        <dbReference type="Proteomes" id="UP000184357"/>
    </source>
</evidence>
<accession>A0A1M5TQG4</accession>
<keyword evidence="1" id="KW-1133">Transmembrane helix</keyword>
<keyword evidence="3" id="KW-1185">Reference proteome</keyword>
<proteinExistence type="predicted"/>
<dbReference type="EMBL" id="FQWV01000008">
    <property type="protein sequence ID" value="SHH53007.1"/>
    <property type="molecule type" value="Genomic_DNA"/>
</dbReference>
<evidence type="ECO:0000313" key="2">
    <source>
        <dbReference type="EMBL" id="SHH53007.1"/>
    </source>
</evidence>
<name>A0A1M5TQG4_9EURY</name>
<reference evidence="2 3" key="1">
    <citation type="submission" date="2016-11" db="EMBL/GenBank/DDBJ databases">
        <authorList>
            <person name="Jaros S."/>
            <person name="Januszkiewicz K."/>
            <person name="Wedrychowicz H."/>
        </authorList>
    </citation>
    <scope>NUCLEOTIDE SEQUENCE [LARGE SCALE GENOMIC DNA]</scope>
    <source>
        <strain evidence="2 3">DSM 9297</strain>
    </source>
</reference>
<protein>
    <submittedName>
        <fullName evidence="2">Uncharacterized protein</fullName>
    </submittedName>
</protein>
<dbReference type="InterPro" id="IPR045396">
    <property type="entry name" value="DUF6517"/>
</dbReference>
<dbReference type="Pfam" id="PF20127">
    <property type="entry name" value="DUF6517"/>
    <property type="match status" value="1"/>
</dbReference>
<sequence>MRYTRPSGKNGAILGRSSVWGSVAGDIRAATSGNRTTKLISLALVVPAMSREARRRELIRAAGGALALGSATATSGCLGAITGSKPLTFSANVASVPQSTLESTGFSKYKIDPLVLTREFTVAGQTREVEVTNQLAQYDKAAEVLGQRVRASMFVALSTPAVEIAGQTFNPVGELSTRDLARRMLTRYDGISGLQSTGEETVSILGTDTTVGLFTADATIAEGVTTEVTIHVSEAARAGADFVVTVGAYPSLLSGQGDDVRTMMRAVTHNEG</sequence>
<dbReference type="Proteomes" id="UP000184357">
    <property type="component" value="Unassembled WGS sequence"/>
</dbReference>
<evidence type="ECO:0000256" key="1">
    <source>
        <dbReference type="SAM" id="Phobius"/>
    </source>
</evidence>
<keyword evidence="1" id="KW-0812">Transmembrane</keyword>
<keyword evidence="1" id="KW-0472">Membrane</keyword>
<dbReference type="AlphaFoldDB" id="A0A1M5TQG4"/>
<dbReference type="STRING" id="43928.SAMN05443636_2804"/>
<organism evidence="2 3">
    <name type="scientific">Halobaculum gomorrense</name>
    <dbReference type="NCBI Taxonomy" id="43928"/>
    <lineage>
        <taxon>Archaea</taxon>
        <taxon>Methanobacteriati</taxon>
        <taxon>Methanobacteriota</taxon>
        <taxon>Stenosarchaea group</taxon>
        <taxon>Halobacteria</taxon>
        <taxon>Halobacteriales</taxon>
        <taxon>Haloferacaceae</taxon>
        <taxon>Halobaculum</taxon>
    </lineage>
</organism>
<feature type="transmembrane region" description="Helical" evidence="1">
    <location>
        <begin position="58"/>
        <end position="81"/>
    </location>
</feature>
<gene>
    <name evidence="2" type="ORF">SAMN05443636_2804</name>
</gene>